<dbReference type="GeneID" id="300553646"/>
<keyword evidence="4" id="KW-1185">Reference proteome</keyword>
<evidence type="ECO:0000313" key="3">
    <source>
        <dbReference type="EMBL" id="KGM18863.1"/>
    </source>
</evidence>
<organism evidence="3 4">
    <name type="scientific">Corynebacterium auriscanis</name>
    <dbReference type="NCBI Taxonomy" id="99807"/>
    <lineage>
        <taxon>Bacteria</taxon>
        <taxon>Bacillati</taxon>
        <taxon>Actinomycetota</taxon>
        <taxon>Actinomycetes</taxon>
        <taxon>Mycobacteriales</taxon>
        <taxon>Corynebacteriaceae</taxon>
        <taxon>Corynebacterium</taxon>
    </lineage>
</organism>
<feature type="compositionally biased region" description="Low complexity" evidence="1">
    <location>
        <begin position="59"/>
        <end position="70"/>
    </location>
</feature>
<feature type="transmembrane region" description="Helical" evidence="2">
    <location>
        <begin position="126"/>
        <end position="148"/>
    </location>
</feature>
<keyword evidence="2" id="KW-1133">Transmembrane helix</keyword>
<dbReference type="AlphaFoldDB" id="A0A0A2DI57"/>
<dbReference type="Proteomes" id="UP000030145">
    <property type="component" value="Unassembled WGS sequence"/>
</dbReference>
<dbReference type="RefSeq" id="WP_035113600.1">
    <property type="nucleotide sequence ID" value="NZ_CP047046.1"/>
</dbReference>
<feature type="region of interest" description="Disordered" evidence="1">
    <location>
        <begin position="1"/>
        <end position="70"/>
    </location>
</feature>
<evidence type="ECO:0000256" key="1">
    <source>
        <dbReference type="SAM" id="MobiDB-lite"/>
    </source>
</evidence>
<proteinExistence type="predicted"/>
<protein>
    <submittedName>
        <fullName evidence="3">Uncharacterized protein</fullName>
    </submittedName>
</protein>
<evidence type="ECO:0000313" key="4">
    <source>
        <dbReference type="Proteomes" id="UP000030145"/>
    </source>
</evidence>
<feature type="compositionally biased region" description="Polar residues" evidence="1">
    <location>
        <begin position="1"/>
        <end position="52"/>
    </location>
</feature>
<name>A0A0A2DI57_9CORY</name>
<evidence type="ECO:0000256" key="2">
    <source>
        <dbReference type="SAM" id="Phobius"/>
    </source>
</evidence>
<accession>A0A0A2DI57</accession>
<keyword evidence="2" id="KW-0812">Transmembrane</keyword>
<gene>
    <name evidence="3" type="ORF">MA47_04395</name>
</gene>
<dbReference type="EMBL" id="JRVJ01000004">
    <property type="protein sequence ID" value="KGM18863.1"/>
    <property type="molecule type" value="Genomic_DNA"/>
</dbReference>
<comment type="caution">
    <text evidence="3">The sequence shown here is derived from an EMBL/GenBank/DDBJ whole genome shotgun (WGS) entry which is preliminary data.</text>
</comment>
<reference evidence="3 4" key="1">
    <citation type="submission" date="2014-10" db="EMBL/GenBank/DDBJ databases">
        <title>Whole Genome sequence of Corynebacterium auriscanis strain CIP 106629.</title>
        <authorList>
            <person name="Hassan S.S."/>
            <person name="Jamal S.B."/>
            <person name="Tiwari S."/>
            <person name="Oliveira L.D.C."/>
            <person name="Souza F."/>
            <person name="Mariano D.C."/>
            <person name="Almeida S."/>
            <person name="Dorella F."/>
            <person name="Pereira F."/>
            <person name="Carvalho A."/>
            <person name="Leal C.A."/>
            <person name="Soares S.D.C."/>
            <person name="Figueiredo H.C."/>
            <person name="Silva A."/>
            <person name="Azevedo V.A."/>
        </authorList>
    </citation>
    <scope>NUCLEOTIDE SEQUENCE [LARGE SCALE GENOMIC DNA]</scope>
    <source>
        <strain evidence="3 4">CIP 106629</strain>
    </source>
</reference>
<keyword evidence="2" id="KW-0472">Membrane</keyword>
<sequence>MTNNNSFGGPRYSPQQGNAYPQQPNGNAYPQQQNGNAYPQQPNGIAHHQNQGGPAPYTGANAGPQWAAGAGQQSFNGLAKNASAYSSIDGGRRLEARNQVTVDHNDARQDALVARTVDRARRRRRLLTYTALALVIALVLTIVLMWIFSQLQ</sequence>